<protein>
    <recommendedName>
        <fullName evidence="5">Pex N-terminal domain-containing protein</fullName>
    </recommendedName>
</protein>
<keyword evidence="2" id="KW-1133">Transmembrane helix</keyword>
<comment type="caution">
    <text evidence="3">The sequence shown here is derived from an EMBL/GenBank/DDBJ whole genome shotgun (WGS) entry which is preliminary data.</text>
</comment>
<dbReference type="AlphaFoldDB" id="A0AAV9W2A9"/>
<gene>
    <name evidence="3" type="ORF">TWF481_009994</name>
</gene>
<name>A0AAV9W2A9_9PEZI</name>
<feature type="region of interest" description="Disordered" evidence="1">
    <location>
        <begin position="342"/>
        <end position="369"/>
    </location>
</feature>
<dbReference type="Proteomes" id="UP001370758">
    <property type="component" value="Unassembled WGS sequence"/>
</dbReference>
<keyword evidence="2" id="KW-0472">Membrane</keyword>
<dbReference type="EMBL" id="JAVHJL010000007">
    <property type="protein sequence ID" value="KAK6499629.1"/>
    <property type="molecule type" value="Genomic_DNA"/>
</dbReference>
<evidence type="ECO:0000256" key="1">
    <source>
        <dbReference type="SAM" id="MobiDB-lite"/>
    </source>
</evidence>
<accession>A0AAV9W2A9</accession>
<reference evidence="3 4" key="1">
    <citation type="submission" date="2023-08" db="EMBL/GenBank/DDBJ databases">
        <authorList>
            <person name="Palmer J.M."/>
        </authorList>
    </citation>
    <scope>NUCLEOTIDE SEQUENCE [LARGE SCALE GENOMIC DNA]</scope>
    <source>
        <strain evidence="3 4">TWF481</strain>
    </source>
</reference>
<evidence type="ECO:0000313" key="4">
    <source>
        <dbReference type="Proteomes" id="UP001370758"/>
    </source>
</evidence>
<organism evidence="3 4">
    <name type="scientific">Arthrobotrys musiformis</name>
    <dbReference type="NCBI Taxonomy" id="47236"/>
    <lineage>
        <taxon>Eukaryota</taxon>
        <taxon>Fungi</taxon>
        <taxon>Dikarya</taxon>
        <taxon>Ascomycota</taxon>
        <taxon>Pezizomycotina</taxon>
        <taxon>Orbiliomycetes</taxon>
        <taxon>Orbiliales</taxon>
        <taxon>Orbiliaceae</taxon>
        <taxon>Arthrobotrys</taxon>
    </lineage>
</organism>
<keyword evidence="4" id="KW-1185">Reference proteome</keyword>
<feature type="transmembrane region" description="Helical" evidence="2">
    <location>
        <begin position="387"/>
        <end position="406"/>
    </location>
</feature>
<sequence>MALKTLWVHRYDISTLLTTGERLSVGLLISEGIFEWNQPYMFAYTLFLSNGLWTTSQLLGFVGFWVNLIKDELIEPAALARVFEHTFRSPEPSRVGISESLLKLDWRWGSELLSYSTLCRILEQVSEHVALEFLERILPTFETQPEWTGDKRFSIILSAILCEAFDILVFLLRRGYNFRGDRDSKLYRSGSYKLWESISFIYPEVKCGNIRKILAVPSAAILATGLGERQQLGWERSLETAFPGIDAQKIFSEDLQQLPLEIRMLFANCRNCNFRRSFNPVDRCPEKRSRALNDVGSDCLGISQGPKLPDSPEWCYDCGFSTLECPNCGEIPLELQAQELNESASKEESIPEESEPLSTPDQIMSPPPPKRLGSKLLGWSASYLRHLGPSGALIAALLVAVLYLLYKLNQSENIRRSMVDYNKGFDF</sequence>
<keyword evidence="2" id="KW-0812">Transmembrane</keyword>
<evidence type="ECO:0008006" key="5">
    <source>
        <dbReference type="Google" id="ProtNLM"/>
    </source>
</evidence>
<evidence type="ECO:0000256" key="2">
    <source>
        <dbReference type="SAM" id="Phobius"/>
    </source>
</evidence>
<proteinExistence type="predicted"/>
<evidence type="ECO:0000313" key="3">
    <source>
        <dbReference type="EMBL" id="KAK6499629.1"/>
    </source>
</evidence>